<dbReference type="InterPro" id="IPR050397">
    <property type="entry name" value="Env_Response_Regulators"/>
</dbReference>
<evidence type="ECO:0000256" key="1">
    <source>
        <dbReference type="ARBA" id="ARBA00023015"/>
    </source>
</evidence>
<comment type="caution">
    <text evidence="6">The sequence shown here is derived from an EMBL/GenBank/DDBJ whole genome shotgun (WGS) entry which is preliminary data.</text>
</comment>
<dbReference type="SMART" id="SM00419">
    <property type="entry name" value="HTH_CRP"/>
    <property type="match status" value="1"/>
</dbReference>
<dbReference type="GO" id="GO:0003677">
    <property type="term" value="F:DNA binding"/>
    <property type="evidence" value="ECO:0007669"/>
    <property type="project" value="UniProtKB-KW"/>
</dbReference>
<protein>
    <submittedName>
        <fullName evidence="6">Uncharacterized protein</fullName>
    </submittedName>
</protein>
<dbReference type="PROSITE" id="PS50042">
    <property type="entry name" value="CNMP_BINDING_3"/>
    <property type="match status" value="1"/>
</dbReference>
<dbReference type="GO" id="GO:0005829">
    <property type="term" value="C:cytosol"/>
    <property type="evidence" value="ECO:0007669"/>
    <property type="project" value="TreeGrafter"/>
</dbReference>
<dbReference type="InterPro" id="IPR012318">
    <property type="entry name" value="HTH_CRP"/>
</dbReference>
<dbReference type="InterPro" id="IPR018490">
    <property type="entry name" value="cNMP-bd_dom_sf"/>
</dbReference>
<reference evidence="6" key="2">
    <citation type="submission" date="2020-09" db="EMBL/GenBank/DDBJ databases">
        <authorList>
            <person name="Sun Q."/>
            <person name="Ohkuma M."/>
        </authorList>
    </citation>
    <scope>NUCLEOTIDE SEQUENCE</scope>
    <source>
        <strain evidence="6">JCM 3091</strain>
    </source>
</reference>
<dbReference type="SUPFAM" id="SSF46785">
    <property type="entry name" value="Winged helix' DNA-binding domain"/>
    <property type="match status" value="1"/>
</dbReference>
<evidence type="ECO:0000256" key="3">
    <source>
        <dbReference type="ARBA" id="ARBA00023163"/>
    </source>
</evidence>
<dbReference type="SMART" id="SM00100">
    <property type="entry name" value="cNMP"/>
    <property type="match status" value="1"/>
</dbReference>
<dbReference type="PROSITE" id="PS51063">
    <property type="entry name" value="HTH_CRP_2"/>
    <property type="match status" value="1"/>
</dbReference>
<feature type="domain" description="Cyclic nucleotide-binding" evidence="4">
    <location>
        <begin position="11"/>
        <end position="114"/>
    </location>
</feature>
<dbReference type="Pfam" id="PF00027">
    <property type="entry name" value="cNMP_binding"/>
    <property type="match status" value="1"/>
</dbReference>
<dbReference type="PANTHER" id="PTHR24567">
    <property type="entry name" value="CRP FAMILY TRANSCRIPTIONAL REGULATORY PROTEIN"/>
    <property type="match status" value="1"/>
</dbReference>
<feature type="domain" description="HTH crp-type" evidence="5">
    <location>
        <begin position="144"/>
        <end position="207"/>
    </location>
</feature>
<dbReference type="AlphaFoldDB" id="A0A8J3BM01"/>
<keyword evidence="2" id="KW-0238">DNA-binding</keyword>
<accession>A0A8J3BM01</accession>
<keyword evidence="7" id="KW-1185">Reference proteome</keyword>
<dbReference type="InterPro" id="IPR014710">
    <property type="entry name" value="RmlC-like_jellyroll"/>
</dbReference>
<evidence type="ECO:0000313" key="6">
    <source>
        <dbReference type="EMBL" id="GGK28781.1"/>
    </source>
</evidence>
<keyword evidence="3" id="KW-0804">Transcription</keyword>
<name>A0A8J3BM01_9ACTN</name>
<evidence type="ECO:0000256" key="2">
    <source>
        <dbReference type="ARBA" id="ARBA00023125"/>
    </source>
</evidence>
<dbReference type="EMBL" id="BMQC01000006">
    <property type="protein sequence ID" value="GGK28781.1"/>
    <property type="molecule type" value="Genomic_DNA"/>
</dbReference>
<gene>
    <name evidence="6" type="ORF">GCM10010124_21880</name>
</gene>
<reference evidence="6" key="1">
    <citation type="journal article" date="2014" name="Int. J. Syst. Evol. Microbiol.">
        <title>Complete genome sequence of Corynebacterium casei LMG S-19264T (=DSM 44701T), isolated from a smear-ripened cheese.</title>
        <authorList>
            <consortium name="US DOE Joint Genome Institute (JGI-PGF)"/>
            <person name="Walter F."/>
            <person name="Albersmeier A."/>
            <person name="Kalinowski J."/>
            <person name="Ruckert C."/>
        </authorList>
    </citation>
    <scope>NUCLEOTIDE SEQUENCE</scope>
    <source>
        <strain evidence="6">JCM 3091</strain>
    </source>
</reference>
<proteinExistence type="predicted"/>
<evidence type="ECO:0000259" key="5">
    <source>
        <dbReference type="PROSITE" id="PS51063"/>
    </source>
</evidence>
<keyword evidence="1" id="KW-0805">Transcription regulation</keyword>
<dbReference type="Gene3D" id="2.60.120.10">
    <property type="entry name" value="Jelly Rolls"/>
    <property type="match status" value="1"/>
</dbReference>
<evidence type="ECO:0000313" key="7">
    <source>
        <dbReference type="Proteomes" id="UP000662200"/>
    </source>
</evidence>
<organism evidence="6 7">
    <name type="scientific">Pilimelia terevasa</name>
    <dbReference type="NCBI Taxonomy" id="53372"/>
    <lineage>
        <taxon>Bacteria</taxon>
        <taxon>Bacillati</taxon>
        <taxon>Actinomycetota</taxon>
        <taxon>Actinomycetes</taxon>
        <taxon>Micromonosporales</taxon>
        <taxon>Micromonosporaceae</taxon>
        <taxon>Pilimelia</taxon>
    </lineage>
</organism>
<dbReference type="Pfam" id="PF13545">
    <property type="entry name" value="HTH_Crp_2"/>
    <property type="match status" value="1"/>
</dbReference>
<dbReference type="PANTHER" id="PTHR24567:SF74">
    <property type="entry name" value="HTH-TYPE TRANSCRIPTIONAL REGULATOR ARCR"/>
    <property type="match status" value="1"/>
</dbReference>
<dbReference type="SUPFAM" id="SSF51206">
    <property type="entry name" value="cAMP-binding domain-like"/>
    <property type="match status" value="1"/>
</dbReference>
<dbReference type="RefSeq" id="WP_189114144.1">
    <property type="nucleotide sequence ID" value="NZ_BMQC01000006.1"/>
</dbReference>
<dbReference type="InterPro" id="IPR000595">
    <property type="entry name" value="cNMP-bd_dom"/>
</dbReference>
<dbReference type="InterPro" id="IPR036390">
    <property type="entry name" value="WH_DNA-bd_sf"/>
</dbReference>
<sequence>MTDDPRYTTGFLAYLSWAAATRLIAAGTQCSLAARHTLFAQGTTGDFVYLIHEGLTKVVRHEDAGRIAILTLRGPGDLVGDLAAADGHPRLATVTALTRLTCTLLSGRAFRGLLQSAEIAISAHRYTSHRLREADHHRAELAALPVRQRLARLLLRLPGPTPPPLPQQDLADLIGASRNAVVNALAELRRSGCLDTGPRRLRIRDRNVLMTIAGLPISGQHPRDSRTTIAVPKRT</sequence>
<dbReference type="CDD" id="cd00038">
    <property type="entry name" value="CAP_ED"/>
    <property type="match status" value="1"/>
</dbReference>
<dbReference type="Proteomes" id="UP000662200">
    <property type="component" value="Unassembled WGS sequence"/>
</dbReference>
<dbReference type="GO" id="GO:0003700">
    <property type="term" value="F:DNA-binding transcription factor activity"/>
    <property type="evidence" value="ECO:0007669"/>
    <property type="project" value="TreeGrafter"/>
</dbReference>
<evidence type="ECO:0000259" key="4">
    <source>
        <dbReference type="PROSITE" id="PS50042"/>
    </source>
</evidence>